<evidence type="ECO:0000313" key="3">
    <source>
        <dbReference type="Proteomes" id="UP000593719"/>
    </source>
</evidence>
<gene>
    <name evidence="2" type="ORF">FJR45_09135</name>
</gene>
<name>A0A7M1B3K8_9BACT</name>
<keyword evidence="1" id="KW-0812">Transmembrane</keyword>
<keyword evidence="1" id="KW-0472">Membrane</keyword>
<accession>A0A7M1B3K8</accession>
<dbReference type="RefSeq" id="WP_193150263.1">
    <property type="nucleotide sequence ID" value="NZ_CP041235.1"/>
</dbReference>
<dbReference type="Proteomes" id="UP000593719">
    <property type="component" value="Chromosome"/>
</dbReference>
<protein>
    <recommendedName>
        <fullName evidence="4">DUF3971 domain-containing protein</fullName>
    </recommendedName>
</protein>
<evidence type="ECO:0000313" key="2">
    <source>
        <dbReference type="EMBL" id="QOP44096.1"/>
    </source>
</evidence>
<reference evidence="2 3" key="1">
    <citation type="submission" date="2019-06" db="EMBL/GenBank/DDBJ databases">
        <title>Sulfurimonas gotlandica sp. nov., a chemoautotrophic and psychrotolerant epsilonproteobacterium isolated from a pelagic redoxcline, and an emended description of the genus Sulfurimonas.</title>
        <authorList>
            <person name="Wang S."/>
            <person name="Jiang L."/>
            <person name="Shao Z."/>
        </authorList>
    </citation>
    <scope>NUCLEOTIDE SEQUENCE [LARGE SCALE GENOMIC DNA]</scope>
    <source>
        <strain evidence="2 3">S2-6</strain>
    </source>
</reference>
<sequence>MKYLTWFFAGIVGIFIFVYVILFTGFGNSLIKPAIESKIREETKLDSKLKVFSLSMNDFQIVLQLNENNTIKAAGTYSILSKSFDIQYSVDFGELATLQPLTSIQLQDSFFTNGTVKGNDKLFTVLGKSDVAKSKTDYKVVMANLNPSAIIAKVDTADLASLLHMLNQKPYAGADVNLNVNFKNITPHQLDGDIFLVTKNGKLNASVMKKDFNITIPPTAFAMNLDAKLKGDAIDYKYKLNSNLAKMTSQGNIVPAPLHVKAKYALRVKELAVLKPITSADIRGKLNLNGTVVGNKEEMMLKGKSDLAASNTAFVATLHDFTPKSIEADIKGLKLQKLLYMLKQPHYADALFTMHVNISNADPKNLQGVVTSQITKGLVDTRYITKAYKFKSMMPRTKFHATTHTVLSKNIIDTKLNFSSTLANFVIKKARFNTKEASFQTDYAVKIPNLEQLYFATQRHLKSALVANGVLKKAKDLDFTLFSNVAGGKLDVKLHNDDFVANLKSLQTLDILDMLLYPKIFKASVDGKFLYNLADEKGDFKGLFFEGAFMPNQVLDLTKKYAHIDLYKQRFKGDVYAKIKKEKIVASLDLKSNTSSIVAKNTKIDTKANTIDAKIDINANGNPLSVTLKGNINKPKIGVDAKQIIKKEATKAIKKEIQKRIGKDVGNLIKGLF</sequence>
<feature type="transmembrane region" description="Helical" evidence="1">
    <location>
        <begin position="6"/>
        <end position="31"/>
    </location>
</feature>
<keyword evidence="1" id="KW-1133">Transmembrane helix</keyword>
<proteinExistence type="predicted"/>
<keyword evidence="3" id="KW-1185">Reference proteome</keyword>
<dbReference type="AlphaFoldDB" id="A0A7M1B3K8"/>
<dbReference type="KEGG" id="ssei:FJR45_09135"/>
<dbReference type="EMBL" id="CP041235">
    <property type="protein sequence ID" value="QOP44096.1"/>
    <property type="molecule type" value="Genomic_DNA"/>
</dbReference>
<evidence type="ECO:0008006" key="4">
    <source>
        <dbReference type="Google" id="ProtNLM"/>
    </source>
</evidence>
<evidence type="ECO:0000256" key="1">
    <source>
        <dbReference type="SAM" id="Phobius"/>
    </source>
</evidence>
<organism evidence="2 3">
    <name type="scientific">Sulfurimonas sediminis</name>
    <dbReference type="NCBI Taxonomy" id="2590020"/>
    <lineage>
        <taxon>Bacteria</taxon>
        <taxon>Pseudomonadati</taxon>
        <taxon>Campylobacterota</taxon>
        <taxon>Epsilonproteobacteria</taxon>
        <taxon>Campylobacterales</taxon>
        <taxon>Sulfurimonadaceae</taxon>
        <taxon>Sulfurimonas</taxon>
    </lineage>
</organism>